<dbReference type="Gene3D" id="1.20.5.4130">
    <property type="match status" value="1"/>
</dbReference>
<keyword evidence="1" id="KW-0677">Repeat</keyword>
<dbReference type="EMBL" id="CAWUPB010001194">
    <property type="protein sequence ID" value="CAK7354192.1"/>
    <property type="molecule type" value="Genomic_DNA"/>
</dbReference>
<proteinExistence type="predicted"/>
<name>A0AAV1SQR5_9ROSI</name>
<dbReference type="GO" id="GO:0006952">
    <property type="term" value="P:defense response"/>
    <property type="evidence" value="ECO:0007669"/>
    <property type="project" value="UniProtKB-KW"/>
</dbReference>
<dbReference type="Pfam" id="PF18052">
    <property type="entry name" value="Rx_N"/>
    <property type="match status" value="1"/>
</dbReference>
<protein>
    <recommendedName>
        <fullName evidence="4">Disease resistance N-terminal domain-containing protein</fullName>
    </recommendedName>
</protein>
<evidence type="ECO:0000256" key="2">
    <source>
        <dbReference type="ARBA" id="ARBA00022741"/>
    </source>
</evidence>
<dbReference type="AlphaFoldDB" id="A0AAV1SQR5"/>
<accession>A0AAV1SQR5</accession>
<organism evidence="5 6">
    <name type="scientific">Dovyalis caffra</name>
    <dbReference type="NCBI Taxonomy" id="77055"/>
    <lineage>
        <taxon>Eukaryota</taxon>
        <taxon>Viridiplantae</taxon>
        <taxon>Streptophyta</taxon>
        <taxon>Embryophyta</taxon>
        <taxon>Tracheophyta</taxon>
        <taxon>Spermatophyta</taxon>
        <taxon>Magnoliopsida</taxon>
        <taxon>eudicotyledons</taxon>
        <taxon>Gunneridae</taxon>
        <taxon>Pentapetalae</taxon>
        <taxon>rosids</taxon>
        <taxon>fabids</taxon>
        <taxon>Malpighiales</taxon>
        <taxon>Salicaceae</taxon>
        <taxon>Flacourtieae</taxon>
        <taxon>Dovyalis</taxon>
    </lineage>
</organism>
<gene>
    <name evidence="5" type="ORF">DCAF_LOCUS25112</name>
</gene>
<evidence type="ECO:0000256" key="1">
    <source>
        <dbReference type="ARBA" id="ARBA00022737"/>
    </source>
</evidence>
<evidence type="ECO:0000313" key="5">
    <source>
        <dbReference type="EMBL" id="CAK7354192.1"/>
    </source>
</evidence>
<keyword evidence="2" id="KW-0547">Nucleotide-binding</keyword>
<feature type="domain" description="Disease resistance N-terminal" evidence="4">
    <location>
        <begin position="15"/>
        <end position="99"/>
    </location>
</feature>
<dbReference type="Proteomes" id="UP001314170">
    <property type="component" value="Unassembled WGS sequence"/>
</dbReference>
<evidence type="ECO:0000259" key="4">
    <source>
        <dbReference type="Pfam" id="PF18052"/>
    </source>
</evidence>
<keyword evidence="6" id="KW-1185">Reference proteome</keyword>
<evidence type="ECO:0000313" key="6">
    <source>
        <dbReference type="Proteomes" id="UP001314170"/>
    </source>
</evidence>
<sequence>MAEGVLFGIADGVKNKIVSLVLDEFALWWGFKKELGKLDGTVQTIKDVLIDAEKRARIEQTVQLKNWIGRLREAVLDAEDLLDDFSTEVQRKRLVPRSLRETLDKIKKDSEEYNFVDQKRENVPLTTRTMNYEIRLLKTDRIKGHDRNW</sequence>
<keyword evidence="3" id="KW-0611">Plant defense</keyword>
<reference evidence="5 6" key="1">
    <citation type="submission" date="2024-01" db="EMBL/GenBank/DDBJ databases">
        <authorList>
            <person name="Waweru B."/>
        </authorList>
    </citation>
    <scope>NUCLEOTIDE SEQUENCE [LARGE SCALE GENOMIC DNA]</scope>
</reference>
<evidence type="ECO:0000256" key="3">
    <source>
        <dbReference type="ARBA" id="ARBA00022821"/>
    </source>
</evidence>
<comment type="caution">
    <text evidence="5">The sequence shown here is derived from an EMBL/GenBank/DDBJ whole genome shotgun (WGS) entry which is preliminary data.</text>
</comment>
<dbReference type="InterPro" id="IPR041118">
    <property type="entry name" value="Rx_N"/>
</dbReference>
<dbReference type="GO" id="GO:0000166">
    <property type="term" value="F:nucleotide binding"/>
    <property type="evidence" value="ECO:0007669"/>
    <property type="project" value="UniProtKB-KW"/>
</dbReference>